<name>A0ABU9CLX9_9BURK</name>
<gene>
    <name evidence="2" type="ORF">AACH10_21420</name>
</gene>
<comment type="caution">
    <text evidence="2">The sequence shown here is derived from an EMBL/GenBank/DDBJ whole genome shotgun (WGS) entry which is preliminary data.</text>
</comment>
<dbReference type="Proteomes" id="UP001365405">
    <property type="component" value="Unassembled WGS sequence"/>
</dbReference>
<feature type="signal peptide" evidence="1">
    <location>
        <begin position="1"/>
        <end position="26"/>
    </location>
</feature>
<evidence type="ECO:0000256" key="1">
    <source>
        <dbReference type="SAM" id="SignalP"/>
    </source>
</evidence>
<keyword evidence="3" id="KW-1185">Reference proteome</keyword>
<feature type="chain" id="PRO_5047496504" evidence="1">
    <location>
        <begin position="27"/>
        <end position="350"/>
    </location>
</feature>
<proteinExistence type="predicted"/>
<dbReference type="RefSeq" id="WP_341412551.1">
    <property type="nucleotide sequence ID" value="NZ_JBBUTH010000010.1"/>
</dbReference>
<organism evidence="2 3">
    <name type="scientific">Pseudaquabacterium inlustre</name>
    <dbReference type="NCBI Taxonomy" id="2984192"/>
    <lineage>
        <taxon>Bacteria</taxon>
        <taxon>Pseudomonadati</taxon>
        <taxon>Pseudomonadota</taxon>
        <taxon>Betaproteobacteria</taxon>
        <taxon>Burkholderiales</taxon>
        <taxon>Sphaerotilaceae</taxon>
        <taxon>Pseudaquabacterium</taxon>
    </lineage>
</organism>
<dbReference type="EMBL" id="JBBUTH010000010">
    <property type="protein sequence ID" value="MEK8052825.1"/>
    <property type="molecule type" value="Genomic_DNA"/>
</dbReference>
<sequence>MPRPCLTRRAALLLGALTLAHAAAFAKDAPVVVPVDADFKPAEVAAKAFEIPDAKALKGLRRAAVTVFVVEFVTADAVHAQTSGFGAAGRANSSLYYRLLGVGQPEFQAITDRLHADFVQRLAASGVEVVPTEQLRAAPQYRKMAEGGGKLPSISDDRMLLGAAGLGLFGVARMTPQAKGPKTLMGALSSIGEGYAAVADTVSMHELATTLEASLLEVRVRVNFVELTNHNKGFWGRMSNTASTSGKVGPAIEGVVVGVQTGPQRATLTMNQTLALEPSAFADVREKATTAGDVAGAVLVGLIKLASKSNDTHSSKEMEAVADPTRYTQVVGGGLASLADVIVARLVAER</sequence>
<evidence type="ECO:0000313" key="2">
    <source>
        <dbReference type="EMBL" id="MEK8052825.1"/>
    </source>
</evidence>
<keyword evidence="1" id="KW-0732">Signal</keyword>
<protein>
    <submittedName>
        <fullName evidence="2">Uncharacterized protein</fullName>
    </submittedName>
</protein>
<accession>A0ABU9CLX9</accession>
<evidence type="ECO:0000313" key="3">
    <source>
        <dbReference type="Proteomes" id="UP001365405"/>
    </source>
</evidence>
<reference evidence="2 3" key="1">
    <citation type="submission" date="2024-04" db="EMBL/GenBank/DDBJ databases">
        <title>Novel species of the genus Ideonella isolated from streams.</title>
        <authorList>
            <person name="Lu H."/>
        </authorList>
    </citation>
    <scope>NUCLEOTIDE SEQUENCE [LARGE SCALE GENOMIC DNA]</scope>
    <source>
        <strain evidence="2 3">DXS22W</strain>
    </source>
</reference>